<proteinExistence type="predicted"/>
<evidence type="ECO:0000259" key="5">
    <source>
        <dbReference type="Pfam" id="PF21208"/>
    </source>
</evidence>
<feature type="domain" description="Tr-type G" evidence="2">
    <location>
        <begin position="2"/>
        <end position="78"/>
    </location>
</feature>
<evidence type="ECO:0000259" key="2">
    <source>
        <dbReference type="Pfam" id="PF00009"/>
    </source>
</evidence>
<dbReference type="FunFam" id="2.40.30.10:FF:000052">
    <property type="entry name" value="Selenocysteine-specific elongation factor EF-Sec"/>
    <property type="match status" value="1"/>
</dbReference>
<dbReference type="AlphaFoldDB" id="A0A0L0G8T5"/>
<evidence type="ECO:0000259" key="3">
    <source>
        <dbReference type="Pfam" id="PF03144"/>
    </source>
</evidence>
<evidence type="ECO:0000313" key="6">
    <source>
        <dbReference type="EMBL" id="KNC85442.1"/>
    </source>
</evidence>
<reference evidence="6 7" key="1">
    <citation type="submission" date="2011-02" db="EMBL/GenBank/DDBJ databases">
        <title>The Genome Sequence of Sphaeroforma arctica JP610.</title>
        <authorList>
            <consortium name="The Broad Institute Genome Sequencing Platform"/>
            <person name="Russ C."/>
            <person name="Cuomo C."/>
            <person name="Young S.K."/>
            <person name="Zeng Q."/>
            <person name="Gargeya S."/>
            <person name="Alvarado L."/>
            <person name="Berlin A."/>
            <person name="Chapman S.B."/>
            <person name="Chen Z."/>
            <person name="Freedman E."/>
            <person name="Gellesch M."/>
            <person name="Goldberg J."/>
            <person name="Griggs A."/>
            <person name="Gujja S."/>
            <person name="Heilman E."/>
            <person name="Heiman D."/>
            <person name="Howarth C."/>
            <person name="Mehta T."/>
            <person name="Neiman D."/>
            <person name="Pearson M."/>
            <person name="Roberts A."/>
            <person name="Saif S."/>
            <person name="Shea T."/>
            <person name="Shenoy N."/>
            <person name="Sisk P."/>
            <person name="Stolte C."/>
            <person name="Sykes S."/>
            <person name="White J."/>
            <person name="Yandava C."/>
            <person name="Burger G."/>
            <person name="Gray M.W."/>
            <person name="Holland P.W.H."/>
            <person name="King N."/>
            <person name="Lang F.B.F."/>
            <person name="Roger A.J."/>
            <person name="Ruiz-Trillo I."/>
            <person name="Haas B."/>
            <person name="Nusbaum C."/>
            <person name="Birren B."/>
        </authorList>
    </citation>
    <scope>NUCLEOTIDE SEQUENCE [LARGE SCALE GENOMIC DNA]</scope>
    <source>
        <strain evidence="6 7">JP610</strain>
    </source>
</reference>
<dbReference type="Pfam" id="PF00009">
    <property type="entry name" value="GTP_EFTU"/>
    <property type="match status" value="1"/>
</dbReference>
<dbReference type="Pfam" id="PF03144">
    <property type="entry name" value="GTP_EFTU_D2"/>
    <property type="match status" value="1"/>
</dbReference>
<gene>
    <name evidence="6" type="ORF">SARC_02392</name>
</gene>
<dbReference type="Gene3D" id="3.40.50.300">
    <property type="entry name" value="P-loop containing nucleotide triphosphate hydrolases"/>
    <property type="match status" value="1"/>
</dbReference>
<dbReference type="GO" id="GO:0003746">
    <property type="term" value="F:translation elongation factor activity"/>
    <property type="evidence" value="ECO:0007669"/>
    <property type="project" value="TreeGrafter"/>
</dbReference>
<feature type="domain" description="Selenocysteine-specific elongation factor C-terminal RIFT" evidence="4">
    <location>
        <begin position="332"/>
        <end position="444"/>
    </location>
</feature>
<dbReference type="SUPFAM" id="SSF50447">
    <property type="entry name" value="Translation proteins"/>
    <property type="match status" value="1"/>
</dbReference>
<dbReference type="SUPFAM" id="SSF52540">
    <property type="entry name" value="P-loop containing nucleoside triphosphate hydrolases"/>
    <property type="match status" value="1"/>
</dbReference>
<dbReference type="STRING" id="667725.A0A0L0G8T5"/>
<dbReference type="PANTHER" id="PTHR43721">
    <property type="entry name" value="ELONGATION FACTOR TU-RELATED"/>
    <property type="match status" value="1"/>
</dbReference>
<dbReference type="InterPro" id="IPR000795">
    <property type="entry name" value="T_Tr_GTP-bd_dom"/>
</dbReference>
<feature type="region of interest" description="Disordered" evidence="1">
    <location>
        <begin position="406"/>
        <end position="425"/>
    </location>
</feature>
<feature type="domain" description="Selenocysteine-specific elongation factor 3rd" evidence="5">
    <location>
        <begin position="197"/>
        <end position="315"/>
    </location>
</feature>
<dbReference type="eggNOG" id="KOG0461">
    <property type="taxonomic scope" value="Eukaryota"/>
</dbReference>
<dbReference type="GeneID" id="25902896"/>
<dbReference type="PANTHER" id="PTHR43721:SF11">
    <property type="entry name" value="SELENOCYSTEINE-SPECIFIC ELONGATION FACTOR"/>
    <property type="match status" value="1"/>
</dbReference>
<feature type="domain" description="Translation elongation factor EFTu-like" evidence="3">
    <location>
        <begin position="119"/>
        <end position="177"/>
    </location>
</feature>
<evidence type="ECO:0000313" key="7">
    <source>
        <dbReference type="Proteomes" id="UP000054560"/>
    </source>
</evidence>
<dbReference type="InterPro" id="IPR049394">
    <property type="entry name" value="eEFSec_C"/>
</dbReference>
<dbReference type="InterPro" id="IPR027417">
    <property type="entry name" value="P-loop_NTPase"/>
</dbReference>
<sequence>MLLVVDINKGIQAQTAECIVVGEITCDRMVVVLNKIDLVPEEERAKKIAKMTSGMKITLQQTRFKTVSVTSTSVLPGGEIVGLDELVKGLEESLSDLKRPQAAHFLFAIDHCFFIKGQGTVLTGTVLSGSVKAGDTVEIPSLKIKKKVKSLQMFRQPVDGLAQSDRGAILVTQFDAKLLERGYACTEGSIPTAYAMICTANRVRIYKPELKSGTKFHVSVGHQTVMAEAQFFGIVDDGGTDEGSSGDFTFDRDYIHLANYAEASTQDSPGVPKVKDIYVLLNLAQPLLCPPDSLYIASRLDADINSKAVRLAFHGRISSLMASPKYKADTLPRLLIYKRKFREGTVDRIVNANSLIGRGLFKKETNIKIFTGMKVTLSTGENGFIDGAFGQSGKFSVQIPGGLSEDTLNNLGNKGKKKGSDAVKKNENSPVTINLSFKKYTYDASGRMVQ</sequence>
<accession>A0A0L0G8T5</accession>
<dbReference type="Gene3D" id="2.40.30.10">
    <property type="entry name" value="Translation factors"/>
    <property type="match status" value="1"/>
</dbReference>
<dbReference type="EMBL" id="KQ241702">
    <property type="protein sequence ID" value="KNC85442.1"/>
    <property type="molecule type" value="Genomic_DNA"/>
</dbReference>
<dbReference type="OrthoDB" id="2067at2759"/>
<dbReference type="InterPro" id="IPR009000">
    <property type="entry name" value="Transl_B-barrel_sf"/>
</dbReference>
<dbReference type="GO" id="GO:0003924">
    <property type="term" value="F:GTPase activity"/>
    <property type="evidence" value="ECO:0007669"/>
    <property type="project" value="InterPro"/>
</dbReference>
<evidence type="ECO:0000256" key="1">
    <source>
        <dbReference type="SAM" id="MobiDB-lite"/>
    </source>
</evidence>
<dbReference type="Pfam" id="PF21208">
    <property type="entry name" value="euk_SelB_III"/>
    <property type="match status" value="1"/>
</dbReference>
<dbReference type="InterPro" id="IPR050055">
    <property type="entry name" value="EF-Tu_GTPase"/>
</dbReference>
<dbReference type="GO" id="GO:0001514">
    <property type="term" value="P:selenocysteine incorporation"/>
    <property type="evidence" value="ECO:0007669"/>
    <property type="project" value="TreeGrafter"/>
</dbReference>
<dbReference type="CDD" id="cd04094">
    <property type="entry name" value="eSelB_III"/>
    <property type="match status" value="1"/>
</dbReference>
<dbReference type="InterPro" id="IPR049393">
    <property type="entry name" value="eEFSec_III"/>
</dbReference>
<dbReference type="GO" id="GO:0005525">
    <property type="term" value="F:GTP binding"/>
    <property type="evidence" value="ECO:0007669"/>
    <property type="project" value="InterPro"/>
</dbReference>
<dbReference type="CDD" id="cd03696">
    <property type="entry name" value="SelB_II"/>
    <property type="match status" value="1"/>
</dbReference>
<keyword evidence="7" id="KW-1185">Reference proteome</keyword>
<name>A0A0L0G8T5_9EUKA</name>
<dbReference type="Proteomes" id="UP000054560">
    <property type="component" value="Unassembled WGS sequence"/>
</dbReference>
<dbReference type="InterPro" id="IPR004161">
    <property type="entry name" value="EFTu-like_2"/>
</dbReference>
<organism evidence="6 7">
    <name type="scientific">Sphaeroforma arctica JP610</name>
    <dbReference type="NCBI Taxonomy" id="667725"/>
    <lineage>
        <taxon>Eukaryota</taxon>
        <taxon>Ichthyosporea</taxon>
        <taxon>Ichthyophonida</taxon>
        <taxon>Sphaeroforma</taxon>
    </lineage>
</organism>
<dbReference type="Pfam" id="PF21131">
    <property type="entry name" value="eEFSec_4th"/>
    <property type="match status" value="1"/>
</dbReference>
<dbReference type="RefSeq" id="XP_014159344.1">
    <property type="nucleotide sequence ID" value="XM_014303869.1"/>
</dbReference>
<evidence type="ECO:0000259" key="4">
    <source>
        <dbReference type="Pfam" id="PF21131"/>
    </source>
</evidence>
<protein>
    <submittedName>
        <fullName evidence="6">Uncharacterized protein</fullName>
    </submittedName>
</protein>